<accession>A0A5C5FSL9</accession>
<dbReference type="Proteomes" id="UP000311382">
    <property type="component" value="Unassembled WGS sequence"/>
</dbReference>
<feature type="transmembrane region" description="Helical" evidence="8">
    <location>
        <begin position="188"/>
        <end position="206"/>
    </location>
</feature>
<evidence type="ECO:0000256" key="8">
    <source>
        <dbReference type="SAM" id="Phobius"/>
    </source>
</evidence>
<proteinExistence type="predicted"/>
<evidence type="ECO:0000313" key="11">
    <source>
        <dbReference type="Proteomes" id="UP000311382"/>
    </source>
</evidence>
<keyword evidence="9" id="KW-0732">Signal</keyword>
<keyword evidence="6 8" id="KW-1133">Transmembrane helix</keyword>
<feature type="chain" id="PRO_5022681651" evidence="9">
    <location>
        <begin position="21"/>
        <end position="340"/>
    </location>
</feature>
<sequence length="340" mass="35141">MFTPVSSSFGGILLCYSTSALLVTQGRVLGCSGVAHGAVKSLVKSLGTETTQADDKDKSRAKSSPSHDADGWKLATLGGLVAGGALLRLLRPELEKVVGAAIFDAPMSIAQVGVARTVIAGLLVGAGTKLANGCTSGHMLLGLARLSKRSLAAVVSFFSAALVTSRPAPTGLMLDKSIPVFRSSPSSTAVALFALPILLSLPPLWTSLTSRRPLSPRVAKLQAFFLGMTFSLGLALAGMTRPSKVLSFFAVPLPFLPSPPPTAAWDPSLAMVALGGLLPNMAVWQAVEDWKKPLGADKWSVPRGGNVDAQLLLGSVAFGIGWGLMGYVFNAPGHRARGGS</sequence>
<dbReference type="AlphaFoldDB" id="A0A5C5FSL9"/>
<keyword evidence="7 8" id="KW-0472">Membrane</keyword>
<feature type="transmembrane region" description="Helical" evidence="8">
    <location>
        <begin position="218"/>
        <end position="239"/>
    </location>
</feature>
<evidence type="ECO:0000256" key="4">
    <source>
        <dbReference type="ARBA" id="ARBA00022519"/>
    </source>
</evidence>
<dbReference type="Pfam" id="PF04143">
    <property type="entry name" value="Sulf_transp"/>
    <property type="match status" value="1"/>
</dbReference>
<keyword evidence="3" id="KW-1003">Cell membrane</keyword>
<keyword evidence="4" id="KW-0997">Cell inner membrane</keyword>
<feature type="signal peptide" evidence="9">
    <location>
        <begin position="1"/>
        <end position="20"/>
    </location>
</feature>
<evidence type="ECO:0000313" key="10">
    <source>
        <dbReference type="EMBL" id="TNY19319.1"/>
    </source>
</evidence>
<evidence type="ECO:0000256" key="3">
    <source>
        <dbReference type="ARBA" id="ARBA00022475"/>
    </source>
</evidence>
<evidence type="ECO:0000256" key="5">
    <source>
        <dbReference type="ARBA" id="ARBA00022692"/>
    </source>
</evidence>
<evidence type="ECO:0000256" key="6">
    <source>
        <dbReference type="ARBA" id="ARBA00022989"/>
    </source>
</evidence>
<dbReference type="EMBL" id="SOZI01000100">
    <property type="protein sequence ID" value="TNY19319.1"/>
    <property type="molecule type" value="Genomic_DNA"/>
</dbReference>
<evidence type="ECO:0000256" key="1">
    <source>
        <dbReference type="ARBA" id="ARBA00004429"/>
    </source>
</evidence>
<gene>
    <name evidence="10" type="ORF">DMC30DRAFT_12313</name>
</gene>
<dbReference type="InterPro" id="IPR007272">
    <property type="entry name" value="Sulf_transp_TsuA/YedE"/>
</dbReference>
<keyword evidence="5 8" id="KW-0812">Transmembrane</keyword>
<evidence type="ECO:0000256" key="2">
    <source>
        <dbReference type="ARBA" id="ARBA00022448"/>
    </source>
</evidence>
<name>A0A5C5FSL9_9BASI</name>
<feature type="transmembrane region" description="Helical" evidence="8">
    <location>
        <begin position="309"/>
        <end position="329"/>
    </location>
</feature>
<comment type="subcellular location">
    <subcellularLocation>
        <location evidence="1">Cell inner membrane</location>
        <topology evidence="1">Multi-pass membrane protein</topology>
    </subcellularLocation>
</comment>
<dbReference type="PANTHER" id="PTHR30574">
    <property type="entry name" value="INNER MEMBRANE PROTEIN YEDE"/>
    <property type="match status" value="1"/>
</dbReference>
<dbReference type="PANTHER" id="PTHR30574:SF1">
    <property type="entry name" value="SULPHUR TRANSPORT DOMAIN-CONTAINING PROTEIN"/>
    <property type="match status" value="1"/>
</dbReference>
<dbReference type="Pfam" id="PF20398">
    <property type="entry name" value="DUF6691"/>
    <property type="match status" value="1"/>
</dbReference>
<keyword evidence="11" id="KW-1185">Reference proteome</keyword>
<reference evidence="10 11" key="1">
    <citation type="submission" date="2019-03" db="EMBL/GenBank/DDBJ databases">
        <title>Rhodosporidium diobovatum UCD-FST 08-225 genome sequencing, assembly, and annotation.</title>
        <authorList>
            <person name="Fakankun I.U."/>
            <person name="Fristensky B."/>
            <person name="Levin D.B."/>
        </authorList>
    </citation>
    <scope>NUCLEOTIDE SEQUENCE [LARGE SCALE GENOMIC DNA]</scope>
    <source>
        <strain evidence="10 11">UCD-FST 08-225</strain>
    </source>
</reference>
<organism evidence="10 11">
    <name type="scientific">Rhodotorula diobovata</name>
    <dbReference type="NCBI Taxonomy" id="5288"/>
    <lineage>
        <taxon>Eukaryota</taxon>
        <taxon>Fungi</taxon>
        <taxon>Dikarya</taxon>
        <taxon>Basidiomycota</taxon>
        <taxon>Pucciniomycotina</taxon>
        <taxon>Microbotryomycetes</taxon>
        <taxon>Sporidiobolales</taxon>
        <taxon>Sporidiobolaceae</taxon>
        <taxon>Rhodotorula</taxon>
    </lineage>
</organism>
<dbReference type="OrthoDB" id="10254418at2759"/>
<protein>
    <submittedName>
        <fullName evidence="10">Uncharacterized protein</fullName>
    </submittedName>
</protein>
<dbReference type="InterPro" id="IPR046513">
    <property type="entry name" value="DUF6691"/>
</dbReference>
<comment type="caution">
    <text evidence="10">The sequence shown here is derived from an EMBL/GenBank/DDBJ whole genome shotgun (WGS) entry which is preliminary data.</text>
</comment>
<dbReference type="GO" id="GO:0005886">
    <property type="term" value="C:plasma membrane"/>
    <property type="evidence" value="ECO:0007669"/>
    <property type="project" value="UniProtKB-SubCell"/>
</dbReference>
<evidence type="ECO:0000256" key="7">
    <source>
        <dbReference type="ARBA" id="ARBA00023136"/>
    </source>
</evidence>
<keyword evidence="2" id="KW-0813">Transport</keyword>
<evidence type="ECO:0000256" key="9">
    <source>
        <dbReference type="SAM" id="SignalP"/>
    </source>
</evidence>